<keyword evidence="3 8" id="KW-0540">Nuclease</keyword>
<dbReference type="GO" id="GO:0016787">
    <property type="term" value="F:hydrolase activity"/>
    <property type="evidence" value="ECO:0007669"/>
    <property type="project" value="UniProtKB-KW"/>
</dbReference>
<evidence type="ECO:0000256" key="8">
    <source>
        <dbReference type="HAMAP-Rule" id="MF_00265"/>
    </source>
</evidence>
<dbReference type="AlphaFoldDB" id="A0A5D0MN35"/>
<dbReference type="GO" id="GO:0090729">
    <property type="term" value="F:toxin activity"/>
    <property type="evidence" value="ECO:0007669"/>
    <property type="project" value="UniProtKB-KW"/>
</dbReference>
<evidence type="ECO:0000256" key="5">
    <source>
        <dbReference type="ARBA" id="ARBA00022801"/>
    </source>
</evidence>
<proteinExistence type="inferred from homology"/>
<dbReference type="InterPro" id="IPR002716">
    <property type="entry name" value="PIN_dom"/>
</dbReference>
<organism evidence="10 11">
    <name type="scientific">Flexistipes sinusarabici</name>
    <dbReference type="NCBI Taxonomy" id="2352"/>
    <lineage>
        <taxon>Bacteria</taxon>
        <taxon>Pseudomonadati</taxon>
        <taxon>Deferribacterota</taxon>
        <taxon>Deferribacteres</taxon>
        <taxon>Deferribacterales</taxon>
        <taxon>Flexistipitaceae</taxon>
        <taxon>Flexistipes</taxon>
    </lineage>
</organism>
<keyword evidence="5 8" id="KW-0378">Hydrolase</keyword>
<gene>
    <name evidence="8" type="primary">vapC</name>
    <name evidence="10" type="ORF">FXF49_08485</name>
</gene>
<protein>
    <recommendedName>
        <fullName evidence="8">Ribonuclease VapC</fullName>
        <shortName evidence="8">RNase VapC</shortName>
        <ecNumber evidence="8">3.1.-.-</ecNumber>
    </recommendedName>
    <alternativeName>
        <fullName evidence="8">Toxin VapC</fullName>
    </alternativeName>
</protein>
<evidence type="ECO:0000256" key="1">
    <source>
        <dbReference type="ARBA" id="ARBA00001946"/>
    </source>
</evidence>
<dbReference type="Gene3D" id="3.40.50.1010">
    <property type="entry name" value="5'-nuclease"/>
    <property type="match status" value="1"/>
</dbReference>
<evidence type="ECO:0000313" key="11">
    <source>
        <dbReference type="Proteomes" id="UP000323337"/>
    </source>
</evidence>
<keyword evidence="2 8" id="KW-1277">Toxin-antitoxin system</keyword>
<evidence type="ECO:0000256" key="3">
    <source>
        <dbReference type="ARBA" id="ARBA00022722"/>
    </source>
</evidence>
<feature type="binding site" evidence="8">
    <location>
        <position position="98"/>
    </location>
    <ligand>
        <name>Mg(2+)</name>
        <dbReference type="ChEBI" id="CHEBI:18420"/>
    </ligand>
</feature>
<feature type="domain" description="PIN" evidence="9">
    <location>
        <begin position="3"/>
        <end position="125"/>
    </location>
</feature>
<keyword evidence="6 8" id="KW-0460">Magnesium</keyword>
<dbReference type="InterPro" id="IPR050556">
    <property type="entry name" value="Type_II_TA_system_RNase"/>
</dbReference>
<evidence type="ECO:0000256" key="6">
    <source>
        <dbReference type="ARBA" id="ARBA00022842"/>
    </source>
</evidence>
<comment type="function">
    <text evidence="8">Toxic component of a toxin-antitoxin (TA) system. An RNase.</text>
</comment>
<comment type="cofactor">
    <cofactor evidence="1 8">
        <name>Mg(2+)</name>
        <dbReference type="ChEBI" id="CHEBI:18420"/>
    </cofactor>
</comment>
<evidence type="ECO:0000256" key="2">
    <source>
        <dbReference type="ARBA" id="ARBA00022649"/>
    </source>
</evidence>
<keyword evidence="8" id="KW-0800">Toxin</keyword>
<dbReference type="HAMAP" id="MF_00265">
    <property type="entry name" value="VapC_Nob1"/>
    <property type="match status" value="1"/>
</dbReference>
<evidence type="ECO:0000256" key="7">
    <source>
        <dbReference type="ARBA" id="ARBA00038093"/>
    </source>
</evidence>
<comment type="similarity">
    <text evidence="7 8">Belongs to the PINc/VapC protein family.</text>
</comment>
<dbReference type="SUPFAM" id="SSF88723">
    <property type="entry name" value="PIN domain-like"/>
    <property type="match status" value="1"/>
</dbReference>
<evidence type="ECO:0000256" key="4">
    <source>
        <dbReference type="ARBA" id="ARBA00022723"/>
    </source>
</evidence>
<dbReference type="GO" id="GO:0004540">
    <property type="term" value="F:RNA nuclease activity"/>
    <property type="evidence" value="ECO:0007669"/>
    <property type="project" value="InterPro"/>
</dbReference>
<comment type="caution">
    <text evidence="10">The sequence shown here is derived from an EMBL/GenBank/DDBJ whole genome shotgun (WGS) entry which is preliminary data.</text>
</comment>
<dbReference type="InterPro" id="IPR022907">
    <property type="entry name" value="VapC_family"/>
</dbReference>
<evidence type="ECO:0000313" key="10">
    <source>
        <dbReference type="EMBL" id="TYB33023.1"/>
    </source>
</evidence>
<evidence type="ECO:0000259" key="9">
    <source>
        <dbReference type="Pfam" id="PF01850"/>
    </source>
</evidence>
<dbReference type="EMBL" id="VSIV01000217">
    <property type="protein sequence ID" value="TYB33023.1"/>
    <property type="molecule type" value="Genomic_DNA"/>
</dbReference>
<dbReference type="PANTHER" id="PTHR33653:SF1">
    <property type="entry name" value="RIBONUCLEASE VAPC2"/>
    <property type="match status" value="1"/>
</dbReference>
<dbReference type="Pfam" id="PF01850">
    <property type="entry name" value="PIN"/>
    <property type="match status" value="1"/>
</dbReference>
<reference evidence="10 11" key="1">
    <citation type="submission" date="2019-08" db="EMBL/GenBank/DDBJ databases">
        <title>Genomic characterization of a novel candidate phylum (ARYD3) from a high temperature, high salinity tertiary oil reservoir in north central Oklahoma, USA.</title>
        <authorList>
            <person name="Youssef N.H."/>
            <person name="Yadav A."/>
            <person name="Elshahed M.S."/>
        </authorList>
    </citation>
    <scope>NUCLEOTIDE SEQUENCE [LARGE SCALE GENOMIC DNA]</scope>
    <source>
        <strain evidence="10">ARYD1</strain>
    </source>
</reference>
<keyword evidence="4 8" id="KW-0479">Metal-binding</keyword>
<sequence length="132" mass="14818">MIYMLDTNICGYIIRNKPEHLREKLKKADTEGTLALSAVVVSELLYGAMKKKSDKLLDIVLMFISNFTIFDFDRDAASEYAGIRASLEFSGKLIGANDLFIAAHAKSLDALLITNNTKEFKRVNGLKIENWV</sequence>
<dbReference type="EC" id="3.1.-.-" evidence="8"/>
<feature type="binding site" evidence="8">
    <location>
        <position position="6"/>
    </location>
    <ligand>
        <name>Mg(2+)</name>
        <dbReference type="ChEBI" id="CHEBI:18420"/>
    </ligand>
</feature>
<dbReference type="GO" id="GO:0000287">
    <property type="term" value="F:magnesium ion binding"/>
    <property type="evidence" value="ECO:0007669"/>
    <property type="project" value="UniProtKB-UniRule"/>
</dbReference>
<name>A0A5D0MN35_FLESI</name>
<dbReference type="CDD" id="cd09881">
    <property type="entry name" value="PIN_VapC4-5_FitB-like"/>
    <property type="match status" value="1"/>
</dbReference>
<dbReference type="PANTHER" id="PTHR33653">
    <property type="entry name" value="RIBONUCLEASE VAPC2"/>
    <property type="match status" value="1"/>
</dbReference>
<accession>A0A5D0MN35</accession>
<dbReference type="InterPro" id="IPR029060">
    <property type="entry name" value="PIN-like_dom_sf"/>
</dbReference>
<dbReference type="Proteomes" id="UP000323337">
    <property type="component" value="Unassembled WGS sequence"/>
</dbReference>